<evidence type="ECO:0000313" key="3">
    <source>
        <dbReference type="Proteomes" id="UP000266313"/>
    </source>
</evidence>
<sequence>MIRVFVEGVGIIGPGLPSWNESRHILAGRQVYAGGELPRLSASRLPAAERRRSTSVTRLAIDVAEQALPPQVRADEVATVFTSSGGEVEIIHKIFEELSTAERLISPTQFHNSVHNAASGYWSIATGSRQPSTSLSCFDDSFAIGLLETASQASVERTGVLLVAYDFPPLQPILRARPLPAPFAVSLLLAPAPSGHGFGELTINFAGADTGDASRMADAGLETLRSGNPAARSLPLLAALARSEAAELVCPCGEYGRVHIGLTPCG</sequence>
<protein>
    <recommendedName>
        <fullName evidence="1">Beta-ketoacyl synthase-like N-terminal domain-containing protein</fullName>
    </recommendedName>
</protein>
<dbReference type="GO" id="GO:0016746">
    <property type="term" value="F:acyltransferase activity"/>
    <property type="evidence" value="ECO:0007669"/>
    <property type="project" value="InterPro"/>
</dbReference>
<proteinExistence type="predicted"/>
<dbReference type="OrthoDB" id="9798676at2"/>
<evidence type="ECO:0000313" key="2">
    <source>
        <dbReference type="EMBL" id="BBA34856.1"/>
    </source>
</evidence>
<keyword evidence="3" id="KW-1185">Reference proteome</keyword>
<dbReference type="SUPFAM" id="SSF53901">
    <property type="entry name" value="Thiolase-like"/>
    <property type="match status" value="1"/>
</dbReference>
<dbReference type="AlphaFoldDB" id="A0A250KTJ2"/>
<organism evidence="2 3">
    <name type="scientific">Methylocaldum marinum</name>
    <dbReference type="NCBI Taxonomy" id="1432792"/>
    <lineage>
        <taxon>Bacteria</taxon>
        <taxon>Pseudomonadati</taxon>
        <taxon>Pseudomonadota</taxon>
        <taxon>Gammaproteobacteria</taxon>
        <taxon>Methylococcales</taxon>
        <taxon>Methylococcaceae</taxon>
        <taxon>Methylocaldum</taxon>
    </lineage>
</organism>
<dbReference type="Pfam" id="PF13723">
    <property type="entry name" value="Ketoacyl-synt_2"/>
    <property type="match status" value="1"/>
</dbReference>
<evidence type="ECO:0000259" key="1">
    <source>
        <dbReference type="Pfam" id="PF13723"/>
    </source>
</evidence>
<reference evidence="2 3" key="1">
    <citation type="submission" date="2016-12" db="EMBL/GenBank/DDBJ databases">
        <title>Genome sequencing of Methylocaldum marinum.</title>
        <authorList>
            <person name="Takeuchi M."/>
            <person name="Kamagata Y."/>
            <person name="Hiraoka S."/>
            <person name="Oshima K."/>
            <person name="Hattori M."/>
            <person name="Iwasaki W."/>
        </authorList>
    </citation>
    <scope>NUCLEOTIDE SEQUENCE [LARGE SCALE GENOMIC DNA]</scope>
    <source>
        <strain evidence="2 3">S8</strain>
    </source>
</reference>
<dbReference type="Gene3D" id="3.40.47.10">
    <property type="match status" value="1"/>
</dbReference>
<name>A0A250KTJ2_9GAMM</name>
<accession>A0A250KTJ2</accession>
<dbReference type="RefSeq" id="WP_119630174.1">
    <property type="nucleotide sequence ID" value="NZ_AP017928.1"/>
</dbReference>
<dbReference type="EMBL" id="AP017928">
    <property type="protein sequence ID" value="BBA34856.1"/>
    <property type="molecule type" value="Genomic_DNA"/>
</dbReference>
<dbReference type="InterPro" id="IPR016039">
    <property type="entry name" value="Thiolase-like"/>
</dbReference>
<feature type="domain" description="Beta-ketoacyl synthase-like N-terminal" evidence="1">
    <location>
        <begin position="40"/>
        <end position="196"/>
    </location>
</feature>
<dbReference type="KEGG" id="mmai:sS8_2911"/>
<gene>
    <name evidence="2" type="ORF">sS8_2911</name>
</gene>
<dbReference type="InterPro" id="IPR014030">
    <property type="entry name" value="Ketoacyl_synth_N"/>
</dbReference>
<dbReference type="Proteomes" id="UP000266313">
    <property type="component" value="Chromosome"/>
</dbReference>